<protein>
    <submittedName>
        <fullName evidence="1">Uncharacterized protein</fullName>
    </submittedName>
</protein>
<reference evidence="2" key="2">
    <citation type="journal article" date="2017" name="J. Anim. Genet.">
        <title>Multiple reference genome sequences of hot pepper reveal the massive evolution of plant disease resistance genes by retroduplication.</title>
        <authorList>
            <person name="Kim S."/>
            <person name="Park J."/>
            <person name="Yeom S.-I."/>
            <person name="Kim Y.-M."/>
            <person name="Seo E."/>
            <person name="Kim K.-T."/>
            <person name="Kim M.-S."/>
            <person name="Lee J.M."/>
            <person name="Cheong K."/>
            <person name="Shin H.-S."/>
            <person name="Kim S.-B."/>
            <person name="Han K."/>
            <person name="Lee J."/>
            <person name="Park M."/>
            <person name="Lee H.-A."/>
            <person name="Lee H.-Y."/>
            <person name="Lee Y."/>
            <person name="Oh S."/>
            <person name="Lee J.H."/>
            <person name="Choi E."/>
            <person name="Choi E."/>
            <person name="Lee S.E."/>
            <person name="Jeon J."/>
            <person name="Kim H."/>
            <person name="Choi G."/>
            <person name="Song H."/>
            <person name="Lee J."/>
            <person name="Lee S.-C."/>
            <person name="Kwon J.-K."/>
            <person name="Lee H.-Y."/>
            <person name="Koo N."/>
            <person name="Hong Y."/>
            <person name="Kim R.W."/>
            <person name="Kang W.-H."/>
            <person name="Huh J.H."/>
            <person name="Kang B.-C."/>
            <person name="Yang T.-J."/>
            <person name="Lee Y.-H."/>
            <person name="Bennetzen J.L."/>
            <person name="Choi D."/>
        </authorList>
    </citation>
    <scope>NUCLEOTIDE SEQUENCE [LARGE SCALE GENOMIC DNA]</scope>
    <source>
        <strain evidence="2">cv. PBC81</strain>
    </source>
</reference>
<evidence type="ECO:0000313" key="2">
    <source>
        <dbReference type="Proteomes" id="UP000224567"/>
    </source>
</evidence>
<comment type="caution">
    <text evidence="1">The sequence shown here is derived from an EMBL/GenBank/DDBJ whole genome shotgun (WGS) entry which is preliminary data.</text>
</comment>
<keyword evidence="2" id="KW-1185">Reference proteome</keyword>
<sequence length="138" mass="15476">MIRQPGSSGGLLTYEVKLPSNLFGLIDLTYIKDKYSGFSIEDLLNVLSYLRSHKGRSHRHSDTKILRVNFSYIEIRLHSVSWKFVVPFKTYSICTNNADLGAGGRNSSSNVIGRTLQVGLSSIDREIEPTICNLKPEL</sequence>
<dbReference type="STRING" id="33114.A0A2G2X626"/>
<dbReference type="OrthoDB" id="1747984at2759"/>
<name>A0A2G2X626_CAPBA</name>
<gene>
    <name evidence="1" type="ORF">CQW23_07414</name>
</gene>
<reference evidence="1 2" key="1">
    <citation type="journal article" date="2017" name="Genome Biol.">
        <title>New reference genome sequences of hot pepper reveal the massive evolution of plant disease-resistance genes by retroduplication.</title>
        <authorList>
            <person name="Kim S."/>
            <person name="Park J."/>
            <person name="Yeom S.I."/>
            <person name="Kim Y.M."/>
            <person name="Seo E."/>
            <person name="Kim K.T."/>
            <person name="Kim M.S."/>
            <person name="Lee J.M."/>
            <person name="Cheong K."/>
            <person name="Shin H.S."/>
            <person name="Kim S.B."/>
            <person name="Han K."/>
            <person name="Lee J."/>
            <person name="Park M."/>
            <person name="Lee H.A."/>
            <person name="Lee H.Y."/>
            <person name="Lee Y."/>
            <person name="Oh S."/>
            <person name="Lee J.H."/>
            <person name="Choi E."/>
            <person name="Choi E."/>
            <person name="Lee S.E."/>
            <person name="Jeon J."/>
            <person name="Kim H."/>
            <person name="Choi G."/>
            <person name="Song H."/>
            <person name="Lee J."/>
            <person name="Lee S.C."/>
            <person name="Kwon J.K."/>
            <person name="Lee H.Y."/>
            <person name="Koo N."/>
            <person name="Hong Y."/>
            <person name="Kim R.W."/>
            <person name="Kang W.H."/>
            <person name="Huh J.H."/>
            <person name="Kang B.C."/>
            <person name="Yang T.J."/>
            <person name="Lee Y.H."/>
            <person name="Bennetzen J.L."/>
            <person name="Choi D."/>
        </authorList>
    </citation>
    <scope>NUCLEOTIDE SEQUENCE [LARGE SCALE GENOMIC DNA]</scope>
    <source>
        <strain evidence="2">cv. PBC81</strain>
    </source>
</reference>
<dbReference type="Proteomes" id="UP000224567">
    <property type="component" value="Unassembled WGS sequence"/>
</dbReference>
<dbReference type="AlphaFoldDB" id="A0A2G2X626"/>
<dbReference type="EMBL" id="MLFT02000003">
    <property type="protein sequence ID" value="PHT52952.1"/>
    <property type="molecule type" value="Genomic_DNA"/>
</dbReference>
<proteinExistence type="predicted"/>
<accession>A0A2G2X626</accession>
<evidence type="ECO:0000313" key="1">
    <source>
        <dbReference type="EMBL" id="PHT52952.1"/>
    </source>
</evidence>
<organism evidence="1 2">
    <name type="scientific">Capsicum baccatum</name>
    <name type="common">Peruvian pepper</name>
    <dbReference type="NCBI Taxonomy" id="33114"/>
    <lineage>
        <taxon>Eukaryota</taxon>
        <taxon>Viridiplantae</taxon>
        <taxon>Streptophyta</taxon>
        <taxon>Embryophyta</taxon>
        <taxon>Tracheophyta</taxon>
        <taxon>Spermatophyta</taxon>
        <taxon>Magnoliopsida</taxon>
        <taxon>eudicotyledons</taxon>
        <taxon>Gunneridae</taxon>
        <taxon>Pentapetalae</taxon>
        <taxon>asterids</taxon>
        <taxon>lamiids</taxon>
        <taxon>Solanales</taxon>
        <taxon>Solanaceae</taxon>
        <taxon>Solanoideae</taxon>
        <taxon>Capsiceae</taxon>
        <taxon>Capsicum</taxon>
    </lineage>
</organism>